<sequence>MSSIENKVVSLTFDNAQFEAGVAQSLASLAALRASIENVGTADGFAQVQSAADSVNLANIASAVEDVKNKFSVMGGVAFSVIQRITNSALSAGRGILNGLVRPLVEGGKTRALQIEQAQFLFRGLGMDVEQTMDSALEAVKGTAYGLGDAAQLAGVFGAAGIQAGEGMTGALRGVAGVAAITGRSFLEIGSVFQDVATLQHVTTNDLNSLALRGLGIGKIAEAMGMSVEELRNAATEGSISFEEFTTKMNAAFGDHAVRANETFTGSLANLGAAMSRIGADFFTTSFSGLRVIFNSLTPVIDDVKDALVPLLDAFKEFVLFNGTKLAQFLDNFDVSRMSGVLNQIPQILQNIWRAIKSILRPIIQAFQDIFPPGASSNIEDFARAVKRFTENLKVSGTTAHKIRNIFRGVFSVLAIGWEVVKGLAHVFGAIFGALTAGVSPLLEVGSGFGKMLMHLKELLVDGGGIADFFDAIAVAVANFITAAKRSAPVRFLSDAIRSLSQWIGSLFSSNPLDKIDDLDVSFGRLGDRLNIFQRIGNKLGEAWDFLTGKLEKHNKGLAQVVNFIKNTATKVVSGLWDALRAAFSGGNFSDILDALNIGVLGGLAFTLKKLIDDGLNFNFSAMFG</sequence>
<organism evidence="2 3">
    <name type="scientific">candidate division WWE3 bacterium</name>
    <dbReference type="NCBI Taxonomy" id="2053526"/>
    <lineage>
        <taxon>Bacteria</taxon>
        <taxon>Katanobacteria</taxon>
    </lineage>
</organism>
<dbReference type="Pfam" id="PF20155">
    <property type="entry name" value="TMP_3"/>
    <property type="match status" value="1"/>
</dbReference>
<name>A0A955LKP5_UNCKA</name>
<feature type="non-terminal residue" evidence="2">
    <location>
        <position position="625"/>
    </location>
</feature>
<proteinExistence type="predicted"/>
<dbReference type="EMBL" id="JAGQKZ010000034">
    <property type="protein sequence ID" value="MCA9392280.1"/>
    <property type="molecule type" value="Genomic_DNA"/>
</dbReference>
<evidence type="ECO:0000259" key="1">
    <source>
        <dbReference type="Pfam" id="PF20155"/>
    </source>
</evidence>
<feature type="domain" description="Tape measure protein N-terminal" evidence="1">
    <location>
        <begin position="128"/>
        <end position="278"/>
    </location>
</feature>
<reference evidence="2" key="1">
    <citation type="submission" date="2020-04" db="EMBL/GenBank/DDBJ databases">
        <authorList>
            <person name="Zhang T."/>
        </authorList>
    </citation>
    <scope>NUCLEOTIDE SEQUENCE</scope>
    <source>
        <strain evidence="2">HKST-UBA03</strain>
    </source>
</reference>
<reference evidence="2" key="2">
    <citation type="journal article" date="2021" name="Microbiome">
        <title>Successional dynamics and alternative stable states in a saline activated sludge microbial community over 9 years.</title>
        <authorList>
            <person name="Wang Y."/>
            <person name="Ye J."/>
            <person name="Ju F."/>
            <person name="Liu L."/>
            <person name="Boyd J.A."/>
            <person name="Deng Y."/>
            <person name="Parks D.H."/>
            <person name="Jiang X."/>
            <person name="Yin X."/>
            <person name="Woodcroft B.J."/>
            <person name="Tyson G.W."/>
            <person name="Hugenholtz P."/>
            <person name="Polz M.F."/>
            <person name="Zhang T."/>
        </authorList>
    </citation>
    <scope>NUCLEOTIDE SEQUENCE</scope>
    <source>
        <strain evidence="2">HKST-UBA03</strain>
    </source>
</reference>
<gene>
    <name evidence="2" type="ORF">KC614_03695</name>
</gene>
<evidence type="ECO:0000313" key="2">
    <source>
        <dbReference type="EMBL" id="MCA9392280.1"/>
    </source>
</evidence>
<accession>A0A955LKP5</accession>
<protein>
    <recommendedName>
        <fullName evidence="1">Tape measure protein N-terminal domain-containing protein</fullName>
    </recommendedName>
</protein>
<evidence type="ECO:0000313" key="3">
    <source>
        <dbReference type="Proteomes" id="UP000751518"/>
    </source>
</evidence>
<dbReference type="InterPro" id="IPR013491">
    <property type="entry name" value="Tape_meas_N"/>
</dbReference>
<dbReference type="AlphaFoldDB" id="A0A955LKP5"/>
<comment type="caution">
    <text evidence="2">The sequence shown here is derived from an EMBL/GenBank/DDBJ whole genome shotgun (WGS) entry which is preliminary data.</text>
</comment>
<dbReference type="Proteomes" id="UP000751518">
    <property type="component" value="Unassembled WGS sequence"/>
</dbReference>